<feature type="region of interest" description="Disordered" evidence="2">
    <location>
        <begin position="230"/>
        <end position="251"/>
    </location>
</feature>
<accession>A0A409YY53</accession>
<evidence type="ECO:0000256" key="2">
    <source>
        <dbReference type="SAM" id="MobiDB-lite"/>
    </source>
</evidence>
<protein>
    <submittedName>
        <fullName evidence="3">Uncharacterized protein</fullName>
    </submittedName>
</protein>
<comment type="caution">
    <text evidence="3">The sequence shown here is derived from an EMBL/GenBank/DDBJ whole genome shotgun (WGS) entry which is preliminary data.</text>
</comment>
<dbReference type="Proteomes" id="UP000284842">
    <property type="component" value="Unassembled WGS sequence"/>
</dbReference>
<sequence>IRNIALTALEHIFTSSSHAHHHTSNPNAKAIYALHLCQKYNIHQHLKAQYEALITSITPLTRATMLAGGIDETTTLEVLEMRERWFCGMTWGKYANGAGILEPRLSARTIVEDYFSASTSASDGEPAHVSITPDAEEVDPEGVCSVLEEEERLNEAVKHVKDLEEEILKEEIRKQKAIKEEERRAKLELEAAAAVDLDVQEGNVGVAVEGAAVGADADDLDDIQSVTSEMSVVPSPDVAAREADEGVESNPRMEKLTRVIGKLKRKLMKSWEKGVEQSSNDDDTDFIALDSLNLAKSTLKIEERLERLLHPSAKSLSFTIRRLPNLKKVHLVAQNTAIVKILE</sequence>
<dbReference type="EMBL" id="NHTK01000222">
    <property type="protein sequence ID" value="PPR07964.1"/>
    <property type="molecule type" value="Genomic_DNA"/>
</dbReference>
<keyword evidence="4" id="KW-1185">Reference proteome</keyword>
<dbReference type="AlphaFoldDB" id="A0A409YY53"/>
<proteinExistence type="predicted"/>
<reference evidence="3 4" key="1">
    <citation type="journal article" date="2018" name="Evol. Lett.">
        <title>Horizontal gene cluster transfer increased hallucinogenic mushroom diversity.</title>
        <authorList>
            <person name="Reynolds H.T."/>
            <person name="Vijayakumar V."/>
            <person name="Gluck-Thaler E."/>
            <person name="Korotkin H.B."/>
            <person name="Matheny P.B."/>
            <person name="Slot J.C."/>
        </authorList>
    </citation>
    <scope>NUCLEOTIDE SEQUENCE [LARGE SCALE GENOMIC DNA]</scope>
    <source>
        <strain evidence="3 4">2629</strain>
    </source>
</reference>
<organism evidence="3 4">
    <name type="scientific">Panaeolus cyanescens</name>
    <dbReference type="NCBI Taxonomy" id="181874"/>
    <lineage>
        <taxon>Eukaryota</taxon>
        <taxon>Fungi</taxon>
        <taxon>Dikarya</taxon>
        <taxon>Basidiomycota</taxon>
        <taxon>Agaricomycotina</taxon>
        <taxon>Agaricomycetes</taxon>
        <taxon>Agaricomycetidae</taxon>
        <taxon>Agaricales</taxon>
        <taxon>Agaricineae</taxon>
        <taxon>Galeropsidaceae</taxon>
        <taxon>Panaeolus</taxon>
    </lineage>
</organism>
<evidence type="ECO:0000313" key="4">
    <source>
        <dbReference type="Proteomes" id="UP000284842"/>
    </source>
</evidence>
<feature type="coiled-coil region" evidence="1">
    <location>
        <begin position="146"/>
        <end position="185"/>
    </location>
</feature>
<evidence type="ECO:0000313" key="3">
    <source>
        <dbReference type="EMBL" id="PPR07964.1"/>
    </source>
</evidence>
<dbReference type="InParanoid" id="A0A409YY53"/>
<gene>
    <name evidence="3" type="ORF">CVT24_002590</name>
</gene>
<feature type="non-terminal residue" evidence="3">
    <location>
        <position position="1"/>
    </location>
</feature>
<name>A0A409YY53_9AGAR</name>
<evidence type="ECO:0000256" key="1">
    <source>
        <dbReference type="SAM" id="Coils"/>
    </source>
</evidence>
<keyword evidence="1" id="KW-0175">Coiled coil</keyword>